<evidence type="ECO:0000256" key="1">
    <source>
        <dbReference type="SAM" id="MobiDB-lite"/>
    </source>
</evidence>
<feature type="compositionally biased region" description="Low complexity" evidence="1">
    <location>
        <begin position="422"/>
        <end position="448"/>
    </location>
</feature>
<organism evidence="3">
    <name type="scientific">Thrips palmi</name>
    <name type="common">Melon thrips</name>
    <dbReference type="NCBI Taxonomy" id="161013"/>
    <lineage>
        <taxon>Eukaryota</taxon>
        <taxon>Metazoa</taxon>
        <taxon>Ecdysozoa</taxon>
        <taxon>Arthropoda</taxon>
        <taxon>Hexapoda</taxon>
        <taxon>Insecta</taxon>
        <taxon>Pterygota</taxon>
        <taxon>Neoptera</taxon>
        <taxon>Paraneoptera</taxon>
        <taxon>Thysanoptera</taxon>
        <taxon>Terebrantia</taxon>
        <taxon>Thripoidea</taxon>
        <taxon>Thripidae</taxon>
        <taxon>Thrips</taxon>
    </lineage>
</organism>
<feature type="compositionally biased region" description="Polar residues" evidence="1">
    <location>
        <begin position="519"/>
        <end position="530"/>
    </location>
</feature>
<sequence length="702" mass="78002">MVDLDSLDTMPLTGLLEEFVTQDATLDLNCNVVKNTTQDTTNIPVIDLSSDDEDSGLELGSCQETNNQNFDVDLSSPVKETSPQCSPLSHNLEPPVSVSCHSVKKTDVSINVSSPNASFSLNSLPSVSELSSLGVKNVLASYLNYKPSAELPTTTSENELSLSTSTESYIDLELSKTEELEILQEFKFPCADEHSLSSLDSGITVPSPETEAILLEESEQLKPYELSSGCFSTCASFLDYNKCHKVATLEAEHLESDVPNSVTSDVEELGTASAPTCETSDSAFVPSPPACQLLEKADKDCPVVLSGSEVTHLPAASSLQSLDEEVQIERIVTAQAKSFVEDTTESAEDLLSNGDFILDEVLPLLLEAEAACSVDADPVIENVNDTEPVEEDTDTLILDSSYNITLIPDNSFDTDLTIQDHSAPTSVDTSADTSTDASTETSTETAPEGTQPKPSWAVPWISTDDAENADNNDPEWDLMRKLETDEERYRVVREQWRQMTIPDPRRNLTCHNFRRISSRRATTNNATQGQSKKRARSHDDCSDVDHPSKRRRTYSCVQMFENKINSLHQQLNKNLEGVHAEHERKLFALSDRQLQQQQSLMNSTAPHHIVRRQIDDLAYRQEKEVDGLQAEFNEEVHHVKRDTMQTINILQNASQEVLAFNQFYTNLGDSDDNDHCNISEEELQQFEEMEQMFEAFDQIYTG</sequence>
<feature type="region of interest" description="Disordered" evidence="1">
    <location>
        <begin position="516"/>
        <end position="548"/>
    </location>
</feature>
<evidence type="ECO:0000313" key="3">
    <source>
        <dbReference type="RefSeq" id="XP_034231952.1"/>
    </source>
</evidence>
<evidence type="ECO:0000313" key="2">
    <source>
        <dbReference type="Proteomes" id="UP000515158"/>
    </source>
</evidence>
<accession>A0A6P8YDS8</accession>
<reference evidence="3" key="1">
    <citation type="submission" date="2025-08" db="UniProtKB">
        <authorList>
            <consortium name="RefSeq"/>
        </authorList>
    </citation>
    <scope>IDENTIFICATION</scope>
    <source>
        <tissue evidence="3">Total insect</tissue>
    </source>
</reference>
<feature type="region of interest" description="Disordered" evidence="1">
    <location>
        <begin position="417"/>
        <end position="458"/>
    </location>
</feature>
<dbReference type="OrthoDB" id="8194883at2759"/>
<dbReference type="InParanoid" id="A0A6P8YDS8"/>
<dbReference type="Proteomes" id="UP000515158">
    <property type="component" value="Unplaced"/>
</dbReference>
<dbReference type="KEGG" id="tpal:117639957"/>
<dbReference type="AlphaFoldDB" id="A0A6P8YDS8"/>
<feature type="compositionally biased region" description="Basic and acidic residues" evidence="1">
    <location>
        <begin position="537"/>
        <end position="547"/>
    </location>
</feature>
<keyword evidence="2" id="KW-1185">Reference proteome</keyword>
<dbReference type="RefSeq" id="XP_034231952.1">
    <property type="nucleotide sequence ID" value="XM_034376061.1"/>
</dbReference>
<protein>
    <submittedName>
        <fullName evidence="3">Uncharacterized protein LOC117639957</fullName>
    </submittedName>
</protein>
<dbReference type="GeneID" id="117639957"/>
<feature type="region of interest" description="Disordered" evidence="1">
    <location>
        <begin position="48"/>
        <end position="69"/>
    </location>
</feature>
<gene>
    <name evidence="3" type="primary">LOC117639957</name>
</gene>
<name>A0A6P8YDS8_THRPL</name>
<proteinExistence type="predicted"/>